<organism evidence="2 3">
    <name type="scientific">Halobacillus locisalis</name>
    <dbReference type="NCBI Taxonomy" id="220753"/>
    <lineage>
        <taxon>Bacteria</taxon>
        <taxon>Bacillati</taxon>
        <taxon>Bacillota</taxon>
        <taxon>Bacilli</taxon>
        <taxon>Bacillales</taxon>
        <taxon>Bacillaceae</taxon>
        <taxon>Halobacillus</taxon>
    </lineage>
</organism>
<comment type="caution">
    <text evidence="2">The sequence shown here is derived from an EMBL/GenBank/DDBJ whole genome shotgun (WGS) entry which is preliminary data.</text>
</comment>
<accession>A0A838CUT8</accession>
<proteinExistence type="predicted"/>
<evidence type="ECO:0000313" key="3">
    <source>
        <dbReference type="Proteomes" id="UP000571017"/>
    </source>
</evidence>
<evidence type="ECO:0000256" key="1">
    <source>
        <dbReference type="SAM" id="Phobius"/>
    </source>
</evidence>
<name>A0A838CUT8_9BACI</name>
<protein>
    <submittedName>
        <fullName evidence="2">Uncharacterized protein</fullName>
    </submittedName>
</protein>
<keyword evidence="1" id="KW-1133">Transmembrane helix</keyword>
<feature type="transmembrane region" description="Helical" evidence="1">
    <location>
        <begin position="28"/>
        <end position="45"/>
    </location>
</feature>
<reference evidence="2 3" key="1">
    <citation type="journal article" date="2004" name="Extremophiles">
        <title>Halobacillus locisalis sp. nov., a halophilic bacterium isolated from a marine solar saltern of the Yellow Sea in Korea.</title>
        <authorList>
            <person name="Yoon J.H."/>
            <person name="Kang K.H."/>
            <person name="Oh T.K."/>
            <person name="Park Y.H."/>
        </authorList>
    </citation>
    <scope>NUCLEOTIDE SEQUENCE [LARGE SCALE GENOMIC DNA]</scope>
    <source>
        <strain evidence="2 3">KCTC 3788</strain>
    </source>
</reference>
<keyword evidence="3" id="KW-1185">Reference proteome</keyword>
<gene>
    <name evidence="2" type="ORF">H0266_11535</name>
</gene>
<keyword evidence="1" id="KW-0472">Membrane</keyword>
<dbReference type="RefSeq" id="WP_181472527.1">
    <property type="nucleotide sequence ID" value="NZ_JACEFG010000002.1"/>
</dbReference>
<dbReference type="AlphaFoldDB" id="A0A838CUT8"/>
<dbReference type="Proteomes" id="UP000571017">
    <property type="component" value="Unassembled WGS sequence"/>
</dbReference>
<evidence type="ECO:0000313" key="2">
    <source>
        <dbReference type="EMBL" id="MBA2175525.1"/>
    </source>
</evidence>
<keyword evidence="1" id="KW-0812">Transmembrane</keyword>
<dbReference type="EMBL" id="JACEFG010000002">
    <property type="protein sequence ID" value="MBA2175525.1"/>
    <property type="molecule type" value="Genomic_DNA"/>
</dbReference>
<sequence>MFYLLFALFFLGYFLVGSLTDLVELSPVASIISVVFVFANVYLFFKSKKEEKKDE</sequence>